<organism evidence="2 3">
    <name type="scientific">Terrihabitans soli</name>
    <dbReference type="NCBI Taxonomy" id="708113"/>
    <lineage>
        <taxon>Bacteria</taxon>
        <taxon>Pseudomonadati</taxon>
        <taxon>Pseudomonadota</taxon>
        <taxon>Alphaproteobacteria</taxon>
        <taxon>Hyphomicrobiales</taxon>
        <taxon>Terrihabitans</taxon>
    </lineage>
</organism>
<feature type="domain" description="DNA binding HTH" evidence="1">
    <location>
        <begin position="10"/>
        <end position="42"/>
    </location>
</feature>
<dbReference type="RefSeq" id="WP_222875368.1">
    <property type="nucleotide sequence ID" value="NZ_AP023361.1"/>
</dbReference>
<accession>A0A6S6QMP6</accession>
<name>A0A6S6QMP6_9HYPH</name>
<evidence type="ECO:0000313" key="3">
    <source>
        <dbReference type="Proteomes" id="UP000515317"/>
    </source>
</evidence>
<proteinExistence type="predicted"/>
<keyword evidence="3" id="KW-1185">Reference proteome</keyword>
<dbReference type="InterPro" id="IPR002197">
    <property type="entry name" value="HTH_Fis"/>
</dbReference>
<dbReference type="Pfam" id="PF02954">
    <property type="entry name" value="HTH_8"/>
    <property type="match status" value="1"/>
</dbReference>
<protein>
    <recommendedName>
        <fullName evidence="1">DNA binding HTH domain-containing protein</fullName>
    </recommendedName>
</protein>
<dbReference type="EMBL" id="AP023361">
    <property type="protein sequence ID" value="BCJ91744.1"/>
    <property type="molecule type" value="Genomic_DNA"/>
</dbReference>
<dbReference type="GO" id="GO:0043565">
    <property type="term" value="F:sequence-specific DNA binding"/>
    <property type="evidence" value="ECO:0007669"/>
    <property type="project" value="InterPro"/>
</dbReference>
<dbReference type="AlphaFoldDB" id="A0A6S6QMP6"/>
<sequence length="137" mass="15158">MTIKAIANEELLRETLAETGFNPSKTARRLGIDYGQLISALKLQSGRPFVMATGPEPVDIRTLGRPGLQPFVVALKRCGGEWPAKYRSIIEIARSAYDAGTHEMCQQTTEGWVVLYSIPRKTPTKPRTYFATMGAID</sequence>
<dbReference type="KEGG" id="tso:IZ6_24790"/>
<reference evidence="2 3" key="1">
    <citation type="submission" date="2020-08" db="EMBL/GenBank/DDBJ databases">
        <title>Genome sequence of Rhizobiales bacterium strain IZ6.</title>
        <authorList>
            <person name="Nakai R."/>
            <person name="Naganuma T."/>
        </authorList>
    </citation>
    <scope>NUCLEOTIDE SEQUENCE [LARGE SCALE GENOMIC DNA]</scope>
    <source>
        <strain evidence="2 3">IZ6</strain>
    </source>
</reference>
<evidence type="ECO:0000313" key="2">
    <source>
        <dbReference type="EMBL" id="BCJ91744.1"/>
    </source>
</evidence>
<gene>
    <name evidence="2" type="ORF">IZ6_24790</name>
</gene>
<evidence type="ECO:0000259" key="1">
    <source>
        <dbReference type="Pfam" id="PF02954"/>
    </source>
</evidence>
<dbReference type="Gene3D" id="1.10.10.60">
    <property type="entry name" value="Homeodomain-like"/>
    <property type="match status" value="1"/>
</dbReference>
<dbReference type="Proteomes" id="UP000515317">
    <property type="component" value="Chromosome"/>
</dbReference>